<dbReference type="PROSITE" id="PS50043">
    <property type="entry name" value="HTH_LUXR_2"/>
    <property type="match status" value="1"/>
</dbReference>
<dbReference type="EMBL" id="SOCE01000001">
    <property type="protein sequence ID" value="TDU89218.1"/>
    <property type="molecule type" value="Genomic_DNA"/>
</dbReference>
<dbReference type="SUPFAM" id="SSF46894">
    <property type="entry name" value="C-terminal effector domain of the bipartite response regulators"/>
    <property type="match status" value="1"/>
</dbReference>
<dbReference type="CDD" id="cd06170">
    <property type="entry name" value="LuxR_C_like"/>
    <property type="match status" value="1"/>
</dbReference>
<evidence type="ECO:0000256" key="3">
    <source>
        <dbReference type="ARBA" id="ARBA00023125"/>
    </source>
</evidence>
<dbReference type="SUPFAM" id="SSF52172">
    <property type="entry name" value="CheY-like"/>
    <property type="match status" value="1"/>
</dbReference>
<dbReference type="InterPro" id="IPR001789">
    <property type="entry name" value="Sig_transdc_resp-reg_receiver"/>
</dbReference>
<dbReference type="InterPro" id="IPR016032">
    <property type="entry name" value="Sig_transdc_resp-reg_C-effctor"/>
</dbReference>
<keyword evidence="3" id="KW-0238">DNA-binding</keyword>
<evidence type="ECO:0000256" key="5">
    <source>
        <dbReference type="PROSITE-ProRule" id="PRU00169"/>
    </source>
</evidence>
<dbReference type="AlphaFoldDB" id="A0A4R7TCX5"/>
<dbReference type="Proteomes" id="UP000295151">
    <property type="component" value="Unassembled WGS sequence"/>
</dbReference>
<dbReference type="GO" id="GO:0006355">
    <property type="term" value="P:regulation of DNA-templated transcription"/>
    <property type="evidence" value="ECO:0007669"/>
    <property type="project" value="InterPro"/>
</dbReference>
<dbReference type="InterPro" id="IPR011006">
    <property type="entry name" value="CheY-like_superfamily"/>
</dbReference>
<dbReference type="InterPro" id="IPR039420">
    <property type="entry name" value="WalR-like"/>
</dbReference>
<dbReference type="CDD" id="cd17535">
    <property type="entry name" value="REC_NarL-like"/>
    <property type="match status" value="1"/>
</dbReference>
<keyword evidence="9" id="KW-1185">Reference proteome</keyword>
<feature type="domain" description="HTH luxR-type" evidence="6">
    <location>
        <begin position="149"/>
        <end position="214"/>
    </location>
</feature>
<dbReference type="Pfam" id="PF00196">
    <property type="entry name" value="GerE"/>
    <property type="match status" value="1"/>
</dbReference>
<dbReference type="InterPro" id="IPR000792">
    <property type="entry name" value="Tscrpt_reg_LuxR_C"/>
</dbReference>
<dbReference type="GO" id="GO:0000160">
    <property type="term" value="P:phosphorelay signal transduction system"/>
    <property type="evidence" value="ECO:0007669"/>
    <property type="project" value="InterPro"/>
</dbReference>
<dbReference type="PANTHER" id="PTHR43214">
    <property type="entry name" value="TWO-COMPONENT RESPONSE REGULATOR"/>
    <property type="match status" value="1"/>
</dbReference>
<feature type="domain" description="Response regulatory" evidence="7">
    <location>
        <begin position="3"/>
        <end position="119"/>
    </location>
</feature>
<protein>
    <submittedName>
        <fullName evidence="8">LuxR family two component transcriptional regulator</fullName>
    </submittedName>
</protein>
<dbReference type="PROSITE" id="PS50110">
    <property type="entry name" value="RESPONSE_REGULATORY"/>
    <property type="match status" value="1"/>
</dbReference>
<dbReference type="InterPro" id="IPR058245">
    <property type="entry name" value="NreC/VraR/RcsB-like_REC"/>
</dbReference>
<evidence type="ECO:0000259" key="7">
    <source>
        <dbReference type="PROSITE" id="PS50110"/>
    </source>
</evidence>
<organism evidence="8 9">
    <name type="scientific">Kribbella voronezhensis</name>
    <dbReference type="NCBI Taxonomy" id="2512212"/>
    <lineage>
        <taxon>Bacteria</taxon>
        <taxon>Bacillati</taxon>
        <taxon>Actinomycetota</taxon>
        <taxon>Actinomycetes</taxon>
        <taxon>Propionibacteriales</taxon>
        <taxon>Kribbellaceae</taxon>
        <taxon>Kribbella</taxon>
    </lineage>
</organism>
<evidence type="ECO:0000313" key="9">
    <source>
        <dbReference type="Proteomes" id="UP000295151"/>
    </source>
</evidence>
<evidence type="ECO:0000259" key="6">
    <source>
        <dbReference type="PROSITE" id="PS50043"/>
    </source>
</evidence>
<keyword evidence="4" id="KW-0804">Transcription</keyword>
<dbReference type="SMART" id="SM00448">
    <property type="entry name" value="REC"/>
    <property type="match status" value="1"/>
</dbReference>
<dbReference type="Gene3D" id="3.40.50.2300">
    <property type="match status" value="1"/>
</dbReference>
<evidence type="ECO:0000256" key="2">
    <source>
        <dbReference type="ARBA" id="ARBA00023015"/>
    </source>
</evidence>
<evidence type="ECO:0000313" key="8">
    <source>
        <dbReference type="EMBL" id="TDU89218.1"/>
    </source>
</evidence>
<sequence>MTRLLIVDDEALVRAGLKMILESADDLEVVAEAEDGADAVAMVREHRPDVVLMDIRMPKLDGLAATRAVQELPEPPKVVVLTTFDLDDYVFRALQAGASGFLLKDTPPRELVQAVRVVAAGDAMLSPAVTRRLIGHFAADQRTDRRRVARERLTSLTDREKEVLAAVAQGLSNADIGKQLFMSEATVKAHVSRVLVKLDATNRVQVAILAHDAGLLDT</sequence>
<accession>A0A4R7TCX5</accession>
<keyword evidence="1 5" id="KW-0597">Phosphoprotein</keyword>
<name>A0A4R7TCX5_9ACTN</name>
<dbReference type="OrthoDB" id="9808843at2"/>
<dbReference type="Pfam" id="PF00072">
    <property type="entry name" value="Response_reg"/>
    <property type="match status" value="1"/>
</dbReference>
<dbReference type="PRINTS" id="PR00038">
    <property type="entry name" value="HTHLUXR"/>
</dbReference>
<dbReference type="PANTHER" id="PTHR43214:SF24">
    <property type="entry name" value="TRANSCRIPTIONAL REGULATORY PROTEIN NARL-RELATED"/>
    <property type="match status" value="1"/>
</dbReference>
<feature type="modified residue" description="4-aspartylphosphate" evidence="5">
    <location>
        <position position="54"/>
    </location>
</feature>
<reference evidence="8 9" key="1">
    <citation type="submission" date="2019-03" db="EMBL/GenBank/DDBJ databases">
        <title>Genomic Encyclopedia of Type Strains, Phase III (KMG-III): the genomes of soil and plant-associated and newly described type strains.</title>
        <authorList>
            <person name="Whitman W."/>
        </authorList>
    </citation>
    <scope>NUCLEOTIDE SEQUENCE [LARGE SCALE GENOMIC DNA]</scope>
    <source>
        <strain evidence="8 9">VKM Ac-2575</strain>
    </source>
</reference>
<comment type="caution">
    <text evidence="8">The sequence shown here is derived from an EMBL/GenBank/DDBJ whole genome shotgun (WGS) entry which is preliminary data.</text>
</comment>
<dbReference type="PROSITE" id="PS00622">
    <property type="entry name" value="HTH_LUXR_1"/>
    <property type="match status" value="1"/>
</dbReference>
<dbReference type="SMART" id="SM00421">
    <property type="entry name" value="HTH_LUXR"/>
    <property type="match status" value="1"/>
</dbReference>
<dbReference type="RefSeq" id="WP_133979251.1">
    <property type="nucleotide sequence ID" value="NZ_SOCE01000001.1"/>
</dbReference>
<evidence type="ECO:0000256" key="1">
    <source>
        <dbReference type="ARBA" id="ARBA00022553"/>
    </source>
</evidence>
<proteinExistence type="predicted"/>
<evidence type="ECO:0000256" key="4">
    <source>
        <dbReference type="ARBA" id="ARBA00023163"/>
    </source>
</evidence>
<dbReference type="GO" id="GO:0003677">
    <property type="term" value="F:DNA binding"/>
    <property type="evidence" value="ECO:0007669"/>
    <property type="project" value="UniProtKB-KW"/>
</dbReference>
<keyword evidence="2" id="KW-0805">Transcription regulation</keyword>
<gene>
    <name evidence="8" type="ORF">EV138_2778</name>
</gene>